<dbReference type="AlphaFoldDB" id="A0A381XW78"/>
<dbReference type="SUPFAM" id="SSF63829">
    <property type="entry name" value="Calcium-dependent phosphotriesterase"/>
    <property type="match status" value="1"/>
</dbReference>
<proteinExistence type="predicted"/>
<dbReference type="Gene3D" id="2.120.10.30">
    <property type="entry name" value="TolB, C-terminal domain"/>
    <property type="match status" value="1"/>
</dbReference>
<accession>A0A381XW78</accession>
<gene>
    <name evidence="1" type="ORF">METZ01_LOCUS121525</name>
</gene>
<reference evidence="1" key="1">
    <citation type="submission" date="2018-05" db="EMBL/GenBank/DDBJ databases">
        <authorList>
            <person name="Lanie J.A."/>
            <person name="Ng W.-L."/>
            <person name="Kazmierczak K.M."/>
            <person name="Andrzejewski T.M."/>
            <person name="Davidsen T.M."/>
            <person name="Wayne K.J."/>
            <person name="Tettelin H."/>
            <person name="Glass J.I."/>
            <person name="Rusch D."/>
            <person name="Podicherti R."/>
            <person name="Tsui H.-C.T."/>
            <person name="Winkler M.E."/>
        </authorList>
    </citation>
    <scope>NUCLEOTIDE SEQUENCE</scope>
</reference>
<name>A0A381XW78_9ZZZZ</name>
<organism evidence="1">
    <name type="scientific">marine metagenome</name>
    <dbReference type="NCBI Taxonomy" id="408172"/>
    <lineage>
        <taxon>unclassified sequences</taxon>
        <taxon>metagenomes</taxon>
        <taxon>ecological metagenomes</taxon>
    </lineage>
</organism>
<protein>
    <recommendedName>
        <fullName evidence="2">SMP-30/Gluconolactonase/LRE-like region domain-containing protein</fullName>
    </recommendedName>
</protein>
<evidence type="ECO:0000313" key="1">
    <source>
        <dbReference type="EMBL" id="SVA68671.1"/>
    </source>
</evidence>
<dbReference type="EMBL" id="UINC01016505">
    <property type="protein sequence ID" value="SVA68671.1"/>
    <property type="molecule type" value="Genomic_DNA"/>
</dbReference>
<evidence type="ECO:0008006" key="2">
    <source>
        <dbReference type="Google" id="ProtNLM"/>
    </source>
</evidence>
<dbReference type="InterPro" id="IPR011042">
    <property type="entry name" value="6-blade_b-propeller_TolB-like"/>
</dbReference>
<sequence length="331" mass="36086">MLRLIMAIALLLLAPLGMDTLSAQVCDPDGVVRFVCGTTNPEDLYQIPGSPWVVASGRYSDSEGPVYAVDTRDYRAQEIFPANALPPEHDRETYRTCSGPNMVFQPHGLTLREGTRGVHTLYVVGHGAREAIEVFELDAGGAVPTMKWIGCVPAPEGTRRINSITSLPDGYLGATNFDTSGGELWEWHPNTDWIEVSGSQMRGPNGLVSSNDGRWFYVGGWNDRALVRVSRGQDPVQMDPINVGFNVDNVRWGTDGRVIVAGHVTRCEGSDPCELAAARVAEVDPDTFAVEQLVDYKGNDFFRLGTVAIDVGDEIWIGGINGSYGIARFPR</sequence>